<dbReference type="AlphaFoldDB" id="V9DPX7"/>
<accession>V9DPX7</accession>
<dbReference type="VEuPathDB" id="FungiDB:G647_01377"/>
<dbReference type="Proteomes" id="UP000030678">
    <property type="component" value="Unassembled WGS sequence"/>
</dbReference>
<organism evidence="1 2">
    <name type="scientific">Cladophialophora carrionii CBS 160.54</name>
    <dbReference type="NCBI Taxonomy" id="1279043"/>
    <lineage>
        <taxon>Eukaryota</taxon>
        <taxon>Fungi</taxon>
        <taxon>Dikarya</taxon>
        <taxon>Ascomycota</taxon>
        <taxon>Pezizomycotina</taxon>
        <taxon>Eurotiomycetes</taxon>
        <taxon>Chaetothyriomycetidae</taxon>
        <taxon>Chaetothyriales</taxon>
        <taxon>Herpotrichiellaceae</taxon>
        <taxon>Cladophialophora</taxon>
    </lineage>
</organism>
<proteinExistence type="predicted"/>
<dbReference type="EMBL" id="KB822697">
    <property type="protein sequence ID" value="ETI28925.1"/>
    <property type="molecule type" value="Genomic_DNA"/>
</dbReference>
<dbReference type="RefSeq" id="XP_008722999.1">
    <property type="nucleotide sequence ID" value="XM_008724777.1"/>
</dbReference>
<evidence type="ECO:0000313" key="1">
    <source>
        <dbReference type="EMBL" id="ETI28925.1"/>
    </source>
</evidence>
<feature type="non-terminal residue" evidence="1">
    <location>
        <position position="1"/>
    </location>
</feature>
<reference evidence="1 2" key="1">
    <citation type="submission" date="2013-03" db="EMBL/GenBank/DDBJ databases">
        <title>The Genome Sequence of Cladophialophora carrionii CBS 160.54.</title>
        <authorList>
            <consortium name="The Broad Institute Genomics Platform"/>
            <person name="Cuomo C."/>
            <person name="de Hoog S."/>
            <person name="Gorbushina A."/>
            <person name="Walker B."/>
            <person name="Young S.K."/>
            <person name="Zeng Q."/>
            <person name="Gargeya S."/>
            <person name="Fitzgerald M."/>
            <person name="Haas B."/>
            <person name="Abouelleil A."/>
            <person name="Allen A.W."/>
            <person name="Alvarado L."/>
            <person name="Arachchi H.M."/>
            <person name="Berlin A.M."/>
            <person name="Chapman S.B."/>
            <person name="Gainer-Dewar J."/>
            <person name="Goldberg J."/>
            <person name="Griggs A."/>
            <person name="Gujja S."/>
            <person name="Hansen M."/>
            <person name="Howarth C."/>
            <person name="Imamovic A."/>
            <person name="Ireland A."/>
            <person name="Larimer J."/>
            <person name="McCowan C."/>
            <person name="Murphy C."/>
            <person name="Pearson M."/>
            <person name="Poon T.W."/>
            <person name="Priest M."/>
            <person name="Roberts A."/>
            <person name="Saif S."/>
            <person name="Shea T."/>
            <person name="Sisk P."/>
            <person name="Sykes S."/>
            <person name="Wortman J."/>
            <person name="Nusbaum C."/>
            <person name="Birren B."/>
        </authorList>
    </citation>
    <scope>NUCLEOTIDE SEQUENCE [LARGE SCALE GENOMIC DNA]</scope>
    <source>
        <strain evidence="1 2">CBS 160.54</strain>
    </source>
</reference>
<dbReference type="HOGENOM" id="CLU_3227221_0_0_1"/>
<dbReference type="GeneID" id="19979870"/>
<name>V9DPX7_9EURO</name>
<dbReference type="Gene3D" id="3.40.50.720">
    <property type="entry name" value="NAD(P)-binding Rossmann-like Domain"/>
    <property type="match status" value="1"/>
</dbReference>
<sequence>SLIALIFAQAADTTTAITSSSDEKLACVKATCGTDHTVKYKTTP</sequence>
<protein>
    <submittedName>
        <fullName evidence="1">Uncharacterized protein</fullName>
    </submittedName>
</protein>
<feature type="non-terminal residue" evidence="1">
    <location>
        <position position="44"/>
    </location>
</feature>
<gene>
    <name evidence="1" type="ORF">G647_01377</name>
</gene>
<evidence type="ECO:0000313" key="2">
    <source>
        <dbReference type="Proteomes" id="UP000030678"/>
    </source>
</evidence>